<name>A0A6B0YTK1_9CHLR</name>
<dbReference type="InterPro" id="IPR008949">
    <property type="entry name" value="Isoprenoid_synthase_dom_sf"/>
</dbReference>
<dbReference type="EMBL" id="VXRG01000090">
    <property type="protein sequence ID" value="MXY93937.1"/>
    <property type="molecule type" value="Genomic_DNA"/>
</dbReference>
<dbReference type="Gene3D" id="1.10.600.10">
    <property type="entry name" value="Farnesyl Diphosphate Synthase"/>
    <property type="match status" value="1"/>
</dbReference>
<organism evidence="1">
    <name type="scientific">Caldilineaceae bacterium SB0664_bin_27</name>
    <dbReference type="NCBI Taxonomy" id="2605260"/>
    <lineage>
        <taxon>Bacteria</taxon>
        <taxon>Bacillati</taxon>
        <taxon>Chloroflexota</taxon>
        <taxon>Caldilineae</taxon>
        <taxon>Caldilineales</taxon>
        <taxon>Caldilineaceae</taxon>
    </lineage>
</organism>
<evidence type="ECO:0000313" key="1">
    <source>
        <dbReference type="EMBL" id="MXY93937.1"/>
    </source>
</evidence>
<proteinExistence type="predicted"/>
<gene>
    <name evidence="1" type="ORF">F4Y42_10885</name>
</gene>
<dbReference type="AlphaFoldDB" id="A0A6B0YTK1"/>
<accession>A0A6B0YTK1</accession>
<comment type="caution">
    <text evidence="1">The sequence shown here is derived from an EMBL/GenBank/DDBJ whole genome shotgun (WGS) entry which is preliminary data.</text>
</comment>
<protein>
    <submittedName>
        <fullName evidence="1">Polyprenyl synthetase family protein</fullName>
    </submittedName>
</protein>
<reference evidence="1" key="1">
    <citation type="submission" date="2019-09" db="EMBL/GenBank/DDBJ databases">
        <title>Characterisation of the sponge microbiome using genome-centric metagenomics.</title>
        <authorList>
            <person name="Engelberts J.P."/>
            <person name="Robbins S.J."/>
            <person name="De Goeij J.M."/>
            <person name="Aranda M."/>
            <person name="Bell S.C."/>
            <person name="Webster N.S."/>
        </authorList>
    </citation>
    <scope>NUCLEOTIDE SEQUENCE</scope>
    <source>
        <strain evidence="1">SB0664_bin_27</strain>
    </source>
</reference>
<dbReference type="SUPFAM" id="SSF48576">
    <property type="entry name" value="Terpenoid synthases"/>
    <property type="match status" value="1"/>
</dbReference>
<sequence length="231" mass="24791">MAEQACNALLAELNLVAAELEEAVADLPDGLAQFVRSELADEQLLAAVVLASAAPKNDTAENEFRRVALASALELLQIALNIHRLLLRPEPTAPIDSFLLGGTILAGDYCFSRAAVMAARTNHPKVVTVFAELLQELSQANLRRVIVDKSPNPDSVVYNERESLFHSGASAGVLLAGLSEEDQESVVTYAAHLGRRRSQDGTGALGALAPENLDNMPAPQRERWQALASIF</sequence>